<dbReference type="GO" id="GO:0030257">
    <property type="term" value="C:type III protein secretion system complex"/>
    <property type="evidence" value="ECO:0007669"/>
    <property type="project" value="InterPro"/>
</dbReference>
<comment type="function">
    <text evidence="17">Probable catalytic subunit of a protein translocase for flagellum-specific export, or a proton translocase involved in local circuits at the flagellum. May be involved in a specialized protein export pathway that proceeds without signal peptide cleavage.</text>
</comment>
<dbReference type="InterPro" id="IPR027417">
    <property type="entry name" value="P-loop_NTPase"/>
</dbReference>
<evidence type="ECO:0000256" key="15">
    <source>
        <dbReference type="ARBA" id="ARBA00023310"/>
    </source>
</evidence>
<dbReference type="GO" id="GO:0008564">
    <property type="term" value="F:protein-exporting ATPase activity"/>
    <property type="evidence" value="ECO:0007669"/>
    <property type="project" value="UniProtKB-EC"/>
</dbReference>
<evidence type="ECO:0000313" key="21">
    <source>
        <dbReference type="Proteomes" id="UP000298603"/>
    </source>
</evidence>
<dbReference type="NCBIfam" id="TIGR01026">
    <property type="entry name" value="fliI_yscN"/>
    <property type="match status" value="1"/>
</dbReference>
<keyword evidence="5" id="KW-0813">Transport</keyword>
<evidence type="ECO:0000256" key="6">
    <source>
        <dbReference type="ARBA" id="ARBA00022490"/>
    </source>
</evidence>
<dbReference type="PROSITE" id="PS00152">
    <property type="entry name" value="ATPASE_ALPHA_BETA"/>
    <property type="match status" value="1"/>
</dbReference>
<evidence type="ECO:0000259" key="18">
    <source>
        <dbReference type="Pfam" id="PF00006"/>
    </source>
</evidence>
<dbReference type="GO" id="GO:0044781">
    <property type="term" value="P:bacterial-type flagellum organization"/>
    <property type="evidence" value="ECO:0007669"/>
    <property type="project" value="UniProtKB-KW"/>
</dbReference>
<dbReference type="InterPro" id="IPR040627">
    <property type="entry name" value="T3SS_ATPase_C"/>
</dbReference>
<evidence type="ECO:0000256" key="8">
    <source>
        <dbReference type="ARBA" id="ARBA00022781"/>
    </source>
</evidence>
<feature type="domain" description="ATPase F1/V1/A1 complex alpha/beta subunit nucleotide-binding" evidence="18">
    <location>
        <begin position="159"/>
        <end position="369"/>
    </location>
</feature>
<dbReference type="InterPro" id="IPR020003">
    <property type="entry name" value="ATPase_a/bsu_AS"/>
</dbReference>
<accession>A0A4D6YFX4</accession>
<feature type="domain" description="T3SS EscN ATPase C-terminal" evidence="19">
    <location>
        <begin position="377"/>
        <end position="446"/>
    </location>
</feature>
<evidence type="ECO:0000256" key="3">
    <source>
        <dbReference type="ARBA" id="ARBA00012473"/>
    </source>
</evidence>
<dbReference type="FunFam" id="3.40.50.12240:FF:000002">
    <property type="entry name" value="Flagellum-specific ATP synthase FliI"/>
    <property type="match status" value="1"/>
</dbReference>
<keyword evidence="8" id="KW-0375">Hydrogen ion transport</keyword>
<dbReference type="PANTHER" id="PTHR15184:SF81">
    <property type="entry name" value="FLAGELLUM-SPECIFIC ATP SYNTHASE"/>
    <property type="match status" value="1"/>
</dbReference>
<evidence type="ECO:0000256" key="9">
    <source>
        <dbReference type="ARBA" id="ARBA00022795"/>
    </source>
</evidence>
<dbReference type="OrthoDB" id="9148544at2"/>
<dbReference type="GO" id="GO:0005524">
    <property type="term" value="F:ATP binding"/>
    <property type="evidence" value="ECO:0007669"/>
    <property type="project" value="UniProtKB-KW"/>
</dbReference>
<dbReference type="EC" id="7.1.2.2" evidence="3"/>
<comment type="catalytic activity">
    <reaction evidence="16">
        <text>ATP + H2O + cellular proteinSide 1 = ADP + phosphate + cellular proteinSide 2.</text>
        <dbReference type="EC" id="7.4.2.8"/>
    </reaction>
</comment>
<keyword evidence="11" id="KW-0653">Protein transport</keyword>
<dbReference type="GO" id="GO:0046933">
    <property type="term" value="F:proton-transporting ATP synthase activity, rotational mechanism"/>
    <property type="evidence" value="ECO:0007669"/>
    <property type="project" value="TreeGrafter"/>
</dbReference>
<keyword evidence="10" id="KW-0067">ATP-binding</keyword>
<keyword evidence="14" id="KW-1006">Bacterial flagellum protein export</keyword>
<dbReference type="GO" id="GO:0005737">
    <property type="term" value="C:cytoplasm"/>
    <property type="evidence" value="ECO:0007669"/>
    <property type="project" value="UniProtKB-SubCell"/>
</dbReference>
<evidence type="ECO:0000256" key="14">
    <source>
        <dbReference type="ARBA" id="ARBA00023225"/>
    </source>
</evidence>
<evidence type="ECO:0000256" key="13">
    <source>
        <dbReference type="ARBA" id="ARBA00023065"/>
    </source>
</evidence>
<evidence type="ECO:0000256" key="12">
    <source>
        <dbReference type="ARBA" id="ARBA00022967"/>
    </source>
</evidence>
<evidence type="ECO:0000256" key="7">
    <source>
        <dbReference type="ARBA" id="ARBA00022741"/>
    </source>
</evidence>
<evidence type="ECO:0000256" key="5">
    <source>
        <dbReference type="ARBA" id="ARBA00022448"/>
    </source>
</evidence>
<dbReference type="GO" id="GO:0016887">
    <property type="term" value="F:ATP hydrolysis activity"/>
    <property type="evidence" value="ECO:0007669"/>
    <property type="project" value="InterPro"/>
</dbReference>
<dbReference type="AlphaFoldDB" id="A0A4D6YFX4"/>
<protein>
    <recommendedName>
        <fullName evidence="4">Flagellum-specific ATP synthase</fullName>
        <ecNumber evidence="3">7.1.2.2</ecNumber>
    </recommendedName>
</protein>
<evidence type="ECO:0000256" key="16">
    <source>
        <dbReference type="ARBA" id="ARBA00034006"/>
    </source>
</evidence>
<keyword evidence="6" id="KW-0963">Cytoplasm</keyword>
<dbReference type="InterPro" id="IPR050053">
    <property type="entry name" value="ATPase_alpha/beta_chains"/>
</dbReference>
<gene>
    <name evidence="20" type="ORF">D9V81_00295</name>
</gene>
<comment type="subcellular location">
    <subcellularLocation>
        <location evidence="1">Cytoplasm</location>
    </subcellularLocation>
</comment>
<dbReference type="EMBL" id="CP032996">
    <property type="protein sequence ID" value="QCI27063.1"/>
    <property type="molecule type" value="Genomic_DNA"/>
</dbReference>
<proteinExistence type="inferred from homology"/>
<dbReference type="RefSeq" id="WP_158349329.1">
    <property type="nucleotide sequence ID" value="NZ_CP032996.1"/>
</dbReference>
<evidence type="ECO:0000313" key="20">
    <source>
        <dbReference type="EMBL" id="QCI27063.1"/>
    </source>
</evidence>
<dbReference type="Proteomes" id="UP000298603">
    <property type="component" value="Chromosome"/>
</dbReference>
<dbReference type="InterPro" id="IPR005714">
    <property type="entry name" value="ATPase_T3SS_FliI/YscN"/>
</dbReference>
<keyword evidence="9" id="KW-1005">Bacterial flagellum biogenesis</keyword>
<evidence type="ECO:0000256" key="10">
    <source>
        <dbReference type="ARBA" id="ARBA00022840"/>
    </source>
</evidence>
<evidence type="ECO:0000259" key="19">
    <source>
        <dbReference type="Pfam" id="PF18269"/>
    </source>
</evidence>
<organism evidence="20 21">
    <name type="scientific">Buchnera aphidicola</name>
    <name type="common">Therioaphis trifolii</name>
    <dbReference type="NCBI Taxonomy" id="1241884"/>
    <lineage>
        <taxon>Bacteria</taxon>
        <taxon>Pseudomonadati</taxon>
        <taxon>Pseudomonadota</taxon>
        <taxon>Gammaproteobacteria</taxon>
        <taxon>Enterobacterales</taxon>
        <taxon>Erwiniaceae</taxon>
        <taxon>Buchnera</taxon>
    </lineage>
</organism>
<keyword evidence="15" id="KW-0066">ATP synthesis</keyword>
<keyword evidence="12" id="KW-1278">Translocase</keyword>
<dbReference type="InterPro" id="IPR000194">
    <property type="entry name" value="ATPase_F1/V1/A1_a/bsu_nucl-bd"/>
</dbReference>
<dbReference type="GO" id="GO:0030254">
    <property type="term" value="P:protein secretion by the type III secretion system"/>
    <property type="evidence" value="ECO:0007669"/>
    <property type="project" value="InterPro"/>
</dbReference>
<evidence type="ECO:0000256" key="4">
    <source>
        <dbReference type="ARBA" id="ARBA00020580"/>
    </source>
</evidence>
<sequence>MNKRLNNWYDQINIFNKKIDDIPNIIYYGHVIGLRGSIIEATGLKLPIHSLCIIEIKKNNQINYIECIVIGFLKEKTFLTSFKDVCFIPPNSFIFSKDIKKHIFQKWPIGFQLLGRVLDGQGKPLDYKPLLNKDWLYTLSGDYINPLNKKPINEIFDVGIRSINALLTLGKGQKIGLCSQSGYGKSILLGMISKYSKADIIVIALIGERGREVQEFLNNSLGLKNLYRSIIIVVPINASPILKIQGSMYAMCIAEYFRDKNKDVLLIFDSLTRYAMSEREISISLGEIPLNQGYPSSIFSKLSNFIERASNSSKDSGSITTFFTILLEYEENDLILEISKSILDGHIILSKLYAESGHYPAIDIELSISRVMFNIISKKNYEKSRYLKQLISVYQKNQDLINIGAYIHGSNKILDEAIEKWNQIICFLKQDIFESSSYLKSISELNKII</sequence>
<dbReference type="Pfam" id="PF00006">
    <property type="entry name" value="ATP-synt_ab"/>
    <property type="match status" value="1"/>
</dbReference>
<reference evidence="20 21" key="1">
    <citation type="submission" date="2018-10" db="EMBL/GenBank/DDBJ databases">
        <title>Comparative functional genomics of the obligate endosymbiont Buchnera aphidicola.</title>
        <authorList>
            <person name="Chong R.A."/>
        </authorList>
    </citation>
    <scope>NUCLEOTIDE SEQUENCE [LARGE SCALE GENOMIC DNA]</scope>
    <source>
        <strain evidence="20 21">Tma</strain>
    </source>
</reference>
<dbReference type="SUPFAM" id="SSF52540">
    <property type="entry name" value="P-loop containing nucleoside triphosphate hydrolases"/>
    <property type="match status" value="1"/>
</dbReference>
<evidence type="ECO:0000256" key="11">
    <source>
        <dbReference type="ARBA" id="ARBA00022927"/>
    </source>
</evidence>
<keyword evidence="21" id="KW-1185">Reference proteome</keyword>
<keyword evidence="7" id="KW-0547">Nucleotide-binding</keyword>
<evidence type="ECO:0000256" key="17">
    <source>
        <dbReference type="ARBA" id="ARBA00037170"/>
    </source>
</evidence>
<comment type="similarity">
    <text evidence="2">Belongs to the ATPase alpha/beta chains family.</text>
</comment>
<dbReference type="Gene3D" id="3.40.50.12240">
    <property type="match status" value="1"/>
</dbReference>
<evidence type="ECO:0000256" key="2">
    <source>
        <dbReference type="ARBA" id="ARBA00008936"/>
    </source>
</evidence>
<name>A0A4D6YFX4_9GAMM</name>
<evidence type="ECO:0000256" key="1">
    <source>
        <dbReference type="ARBA" id="ARBA00004496"/>
    </source>
</evidence>
<keyword evidence="13" id="KW-0406">Ion transport</keyword>
<dbReference type="Pfam" id="PF18269">
    <property type="entry name" value="T3SS_ATPase_C"/>
    <property type="match status" value="1"/>
</dbReference>
<dbReference type="PANTHER" id="PTHR15184">
    <property type="entry name" value="ATP SYNTHASE"/>
    <property type="match status" value="1"/>
</dbReference>